<proteinExistence type="inferred from homology"/>
<dbReference type="Pfam" id="PF00582">
    <property type="entry name" value="Usp"/>
    <property type="match status" value="2"/>
</dbReference>
<evidence type="ECO:0000256" key="2">
    <source>
        <dbReference type="ARBA" id="ARBA00022741"/>
    </source>
</evidence>
<protein>
    <submittedName>
        <fullName evidence="5">Universal stress protein</fullName>
    </submittedName>
</protein>
<name>A0ABS5HKK6_9RHOB</name>
<dbReference type="CDD" id="cd00293">
    <property type="entry name" value="USP-like"/>
    <property type="match status" value="2"/>
</dbReference>
<dbReference type="InterPro" id="IPR006015">
    <property type="entry name" value="Universal_stress_UspA"/>
</dbReference>
<evidence type="ECO:0000259" key="4">
    <source>
        <dbReference type="Pfam" id="PF00582"/>
    </source>
</evidence>
<reference evidence="5 6" key="1">
    <citation type="journal article" date="2021" name="Arch. Microbiol.">
        <title>Thalassobius aquimarinus sp. nov., isolated from the Sea of Japan seashore.</title>
        <authorList>
            <person name="Kurilenko V.V."/>
            <person name="Romanenko L.A."/>
            <person name="Chernysheva N.Y."/>
            <person name="Velansky P.V."/>
            <person name="Tekutyeva L.A."/>
            <person name="Isaeva M.P."/>
            <person name="Mikhailov V.V."/>
        </authorList>
    </citation>
    <scope>NUCLEOTIDE SEQUENCE [LARGE SCALE GENOMIC DNA]</scope>
    <source>
        <strain evidence="5 6">KMM 8518</strain>
    </source>
</reference>
<dbReference type="InterPro" id="IPR014729">
    <property type="entry name" value="Rossmann-like_a/b/a_fold"/>
</dbReference>
<dbReference type="InterPro" id="IPR006016">
    <property type="entry name" value="UspA"/>
</dbReference>
<organism evidence="5 6">
    <name type="scientific">Thalassovita aquimarina</name>
    <dbReference type="NCBI Taxonomy" id="2785917"/>
    <lineage>
        <taxon>Bacteria</taxon>
        <taxon>Pseudomonadati</taxon>
        <taxon>Pseudomonadota</taxon>
        <taxon>Alphaproteobacteria</taxon>
        <taxon>Rhodobacterales</taxon>
        <taxon>Roseobacteraceae</taxon>
        <taxon>Thalassovita</taxon>
    </lineage>
</organism>
<evidence type="ECO:0000256" key="3">
    <source>
        <dbReference type="ARBA" id="ARBA00022840"/>
    </source>
</evidence>
<feature type="domain" description="UspA" evidence="4">
    <location>
        <begin position="138"/>
        <end position="275"/>
    </location>
</feature>
<feature type="domain" description="UspA" evidence="4">
    <location>
        <begin position="1"/>
        <end position="129"/>
    </location>
</feature>
<evidence type="ECO:0000256" key="1">
    <source>
        <dbReference type="ARBA" id="ARBA00008791"/>
    </source>
</evidence>
<accession>A0ABS5HKK6</accession>
<dbReference type="SUPFAM" id="SSF52402">
    <property type="entry name" value="Adenine nucleotide alpha hydrolases-like"/>
    <property type="match status" value="2"/>
</dbReference>
<dbReference type="PANTHER" id="PTHR46268">
    <property type="entry name" value="STRESS RESPONSE PROTEIN NHAX"/>
    <property type="match status" value="1"/>
</dbReference>
<dbReference type="Proteomes" id="UP001195941">
    <property type="component" value="Unassembled WGS sequence"/>
</dbReference>
<sequence length="279" mass="30350">MISTIIAATDLSDRGDRALRRGFAIARAHKARLIVLSIIDDALPEQIVQDITDEAQKSLGHFVKTLGDDVSCDVRIQSGDPTGDIIACAERENADLLILGTHRDRNFLDLLRETTAQRITRLAHMPVLLAADRDERPYETAVLGADFSPNATAGAELVAELAPGARILPVHAFHVPYRGMLAQSGGADDLLESFSREPIQNDALWRAKADLPDKVAETEIVEGSTATVLRDVARREDAHLIVVGAHGRIGHHRAFLGSVACDLMRNPPCDVLIVRDRTA</sequence>
<dbReference type="EMBL" id="JADMKU010000001">
    <property type="protein sequence ID" value="MBR9649547.1"/>
    <property type="molecule type" value="Genomic_DNA"/>
</dbReference>
<dbReference type="Gene3D" id="3.40.50.620">
    <property type="entry name" value="HUPs"/>
    <property type="match status" value="2"/>
</dbReference>
<evidence type="ECO:0000313" key="5">
    <source>
        <dbReference type="EMBL" id="MBR9649547.1"/>
    </source>
</evidence>
<keyword evidence="3" id="KW-0067">ATP-binding</keyword>
<comment type="caution">
    <text evidence="5">The sequence shown here is derived from an EMBL/GenBank/DDBJ whole genome shotgun (WGS) entry which is preliminary data.</text>
</comment>
<gene>
    <name evidence="5" type="ORF">IT775_00225</name>
</gene>
<dbReference type="PRINTS" id="PR01438">
    <property type="entry name" value="UNVRSLSTRESS"/>
</dbReference>
<dbReference type="PANTHER" id="PTHR46268:SF27">
    <property type="entry name" value="UNIVERSAL STRESS PROTEIN RV2623"/>
    <property type="match status" value="1"/>
</dbReference>
<keyword evidence="2" id="KW-0547">Nucleotide-binding</keyword>
<dbReference type="RefSeq" id="WP_212699060.1">
    <property type="nucleotide sequence ID" value="NZ_JADMKU010000001.1"/>
</dbReference>
<evidence type="ECO:0000313" key="6">
    <source>
        <dbReference type="Proteomes" id="UP001195941"/>
    </source>
</evidence>
<keyword evidence="6" id="KW-1185">Reference proteome</keyword>
<comment type="similarity">
    <text evidence="1">Belongs to the universal stress protein A family.</text>
</comment>